<keyword evidence="1" id="KW-0472">Membrane</keyword>
<evidence type="ECO:0000313" key="2">
    <source>
        <dbReference type="EMBL" id="CAL8119294.1"/>
    </source>
</evidence>
<evidence type="ECO:0000256" key="1">
    <source>
        <dbReference type="SAM" id="Phobius"/>
    </source>
</evidence>
<keyword evidence="1" id="KW-1133">Transmembrane helix</keyword>
<reference evidence="2 3" key="1">
    <citation type="submission" date="2024-08" db="EMBL/GenBank/DDBJ databases">
        <authorList>
            <person name="Cucini C."/>
            <person name="Frati F."/>
        </authorList>
    </citation>
    <scope>NUCLEOTIDE SEQUENCE [LARGE SCALE GENOMIC DNA]</scope>
</reference>
<organism evidence="2 3">
    <name type="scientific">Orchesella dallaii</name>
    <dbReference type="NCBI Taxonomy" id="48710"/>
    <lineage>
        <taxon>Eukaryota</taxon>
        <taxon>Metazoa</taxon>
        <taxon>Ecdysozoa</taxon>
        <taxon>Arthropoda</taxon>
        <taxon>Hexapoda</taxon>
        <taxon>Collembola</taxon>
        <taxon>Entomobryomorpha</taxon>
        <taxon>Entomobryoidea</taxon>
        <taxon>Orchesellidae</taxon>
        <taxon>Orchesellinae</taxon>
        <taxon>Orchesella</taxon>
    </lineage>
</organism>
<comment type="caution">
    <text evidence="2">The sequence shown here is derived from an EMBL/GenBank/DDBJ whole genome shotgun (WGS) entry which is preliminary data.</text>
</comment>
<keyword evidence="1" id="KW-0812">Transmembrane</keyword>
<accession>A0ABP1R3Y1</accession>
<dbReference type="Proteomes" id="UP001642540">
    <property type="component" value="Unassembled WGS sequence"/>
</dbReference>
<feature type="transmembrane region" description="Helical" evidence="1">
    <location>
        <begin position="180"/>
        <end position="202"/>
    </location>
</feature>
<sequence length="236" mass="26377">MVMMPPEYELQEPNNAFLGWTRNSANITRSSGVANSTIQNPLNSPVGKDVKDKKEITDFTGKMSMQDVEKVNIAIAKAEAFYSKSASAHQDVSDLLKADYKLQKFPNGLFGWPINIKNTTRSSEVANSIIPTKQNYHVGKDEKAKNESSVTTRNISMENADGEQTNIANSQDPSGHLSTVTIITIVVSSACILLFPTLFIMYRYHWRPEWRICYQRSDSTSRPEPTVTFQNGKACC</sequence>
<evidence type="ECO:0000313" key="3">
    <source>
        <dbReference type="Proteomes" id="UP001642540"/>
    </source>
</evidence>
<name>A0ABP1R3Y1_9HEXA</name>
<dbReference type="EMBL" id="CAXLJM020000058">
    <property type="protein sequence ID" value="CAL8119294.1"/>
    <property type="molecule type" value="Genomic_DNA"/>
</dbReference>
<keyword evidence="3" id="KW-1185">Reference proteome</keyword>
<proteinExistence type="predicted"/>
<protein>
    <submittedName>
        <fullName evidence="2">Uncharacterized protein</fullName>
    </submittedName>
</protein>
<gene>
    <name evidence="2" type="ORF">ODALV1_LOCUS18484</name>
</gene>